<comment type="subcellular location">
    <subcellularLocation>
        <location evidence="1">Cell membrane</location>
        <topology evidence="1">Peripheral membrane protein</topology>
        <orientation evidence="1">Cytoplasmic side</orientation>
    </subcellularLocation>
</comment>
<dbReference type="EMBL" id="LXQA010000657">
    <property type="protein sequence ID" value="MCH80076.1"/>
    <property type="molecule type" value="Genomic_DNA"/>
</dbReference>
<gene>
    <name evidence="5" type="ORF">A2U01_0000838</name>
</gene>
<keyword evidence="3 4" id="KW-0040">ANK repeat</keyword>
<feature type="repeat" description="ANK" evidence="4">
    <location>
        <begin position="57"/>
        <end position="89"/>
    </location>
</feature>
<evidence type="ECO:0000256" key="3">
    <source>
        <dbReference type="ARBA" id="ARBA00023043"/>
    </source>
</evidence>
<reference evidence="5 6" key="1">
    <citation type="journal article" date="2018" name="Front. Plant Sci.">
        <title>Red Clover (Trifolium pratense) and Zigzag Clover (T. medium) - A Picture of Genomic Similarities and Differences.</title>
        <authorList>
            <person name="Dluhosova J."/>
            <person name="Istvanek J."/>
            <person name="Nedelnik J."/>
            <person name="Repkova J."/>
        </authorList>
    </citation>
    <scope>NUCLEOTIDE SEQUENCE [LARGE SCALE GENOMIC DNA]</scope>
    <source>
        <strain evidence="6">cv. 10/8</strain>
        <tissue evidence="5">Leaf</tissue>
    </source>
</reference>
<dbReference type="PANTHER" id="PTHR24198">
    <property type="entry name" value="ANKYRIN REPEAT AND PROTEIN KINASE DOMAIN-CONTAINING PROTEIN"/>
    <property type="match status" value="1"/>
</dbReference>
<keyword evidence="2" id="KW-0677">Repeat</keyword>
<accession>A0A392LYP3</accession>
<organism evidence="5 6">
    <name type="scientific">Trifolium medium</name>
    <dbReference type="NCBI Taxonomy" id="97028"/>
    <lineage>
        <taxon>Eukaryota</taxon>
        <taxon>Viridiplantae</taxon>
        <taxon>Streptophyta</taxon>
        <taxon>Embryophyta</taxon>
        <taxon>Tracheophyta</taxon>
        <taxon>Spermatophyta</taxon>
        <taxon>Magnoliopsida</taxon>
        <taxon>eudicotyledons</taxon>
        <taxon>Gunneridae</taxon>
        <taxon>Pentapetalae</taxon>
        <taxon>rosids</taxon>
        <taxon>fabids</taxon>
        <taxon>Fabales</taxon>
        <taxon>Fabaceae</taxon>
        <taxon>Papilionoideae</taxon>
        <taxon>50 kb inversion clade</taxon>
        <taxon>NPAAA clade</taxon>
        <taxon>Hologalegina</taxon>
        <taxon>IRL clade</taxon>
        <taxon>Trifolieae</taxon>
        <taxon>Trifolium</taxon>
    </lineage>
</organism>
<dbReference type="PROSITE" id="PS50297">
    <property type="entry name" value="ANK_REP_REGION"/>
    <property type="match status" value="1"/>
</dbReference>
<keyword evidence="6" id="KW-1185">Reference proteome</keyword>
<dbReference type="PANTHER" id="PTHR24198:SF165">
    <property type="entry name" value="ANKYRIN REPEAT-CONTAINING PROTEIN-RELATED"/>
    <property type="match status" value="1"/>
</dbReference>
<dbReference type="InterPro" id="IPR002110">
    <property type="entry name" value="Ankyrin_rpt"/>
</dbReference>
<dbReference type="Pfam" id="PF12796">
    <property type="entry name" value="Ank_2"/>
    <property type="match status" value="1"/>
</dbReference>
<protein>
    <submittedName>
        <fullName evidence="5">Ankyrin repeat containing protein</fullName>
    </submittedName>
</protein>
<dbReference type="Proteomes" id="UP000265520">
    <property type="component" value="Unassembled WGS sequence"/>
</dbReference>
<dbReference type="SMART" id="SM00248">
    <property type="entry name" value="ANK"/>
    <property type="match status" value="2"/>
</dbReference>
<dbReference type="PROSITE" id="PS50088">
    <property type="entry name" value="ANK_REPEAT"/>
    <property type="match status" value="1"/>
</dbReference>
<dbReference type="GO" id="GO:0005737">
    <property type="term" value="C:cytoplasm"/>
    <property type="evidence" value="ECO:0007669"/>
    <property type="project" value="TreeGrafter"/>
</dbReference>
<dbReference type="SUPFAM" id="SSF48403">
    <property type="entry name" value="Ankyrin repeat"/>
    <property type="match status" value="1"/>
</dbReference>
<dbReference type="InterPro" id="IPR036770">
    <property type="entry name" value="Ankyrin_rpt-contain_sf"/>
</dbReference>
<dbReference type="Gene3D" id="1.25.40.20">
    <property type="entry name" value="Ankyrin repeat-containing domain"/>
    <property type="match status" value="1"/>
</dbReference>
<evidence type="ECO:0000313" key="6">
    <source>
        <dbReference type="Proteomes" id="UP000265520"/>
    </source>
</evidence>
<evidence type="ECO:0000256" key="2">
    <source>
        <dbReference type="ARBA" id="ARBA00022737"/>
    </source>
</evidence>
<evidence type="ECO:0000313" key="5">
    <source>
        <dbReference type="EMBL" id="MCH80076.1"/>
    </source>
</evidence>
<name>A0A392LYP3_9FABA</name>
<comment type="caution">
    <text evidence="5">The sequence shown here is derived from an EMBL/GenBank/DDBJ whole genome shotgun (WGS) entry which is preliminary data.</text>
</comment>
<proteinExistence type="predicted"/>
<evidence type="ECO:0000256" key="4">
    <source>
        <dbReference type="PROSITE-ProRule" id="PRU00023"/>
    </source>
</evidence>
<evidence type="ECO:0000256" key="1">
    <source>
        <dbReference type="ARBA" id="ARBA00004413"/>
    </source>
</evidence>
<dbReference type="GO" id="GO:0005886">
    <property type="term" value="C:plasma membrane"/>
    <property type="evidence" value="ECO:0007669"/>
    <property type="project" value="UniProtKB-SubCell"/>
</dbReference>
<sequence length="148" mass="16417">MAAAYQHDIEVEQGDLQTDIDMFHMAIKKGLWNGANEYITRHGVDIISQKSLSSSSKGWTSLHVAVDAGKFEIMKKLVEKGALLTEKDSEGYTPFALVVELNDIFVVDWMLNVGGNELLTMKINSEDDKGDIPVVLAATKGYKLQRND</sequence>
<dbReference type="AlphaFoldDB" id="A0A392LYP3"/>